<dbReference type="EMBL" id="JAUUDS010000004">
    <property type="protein sequence ID" value="MDP1027631.1"/>
    <property type="molecule type" value="Genomic_DNA"/>
</dbReference>
<protein>
    <submittedName>
        <fullName evidence="2">Uncharacterized protein</fullName>
    </submittedName>
</protein>
<reference evidence="2 3" key="1">
    <citation type="submission" date="2023-07" db="EMBL/GenBank/DDBJ databases">
        <authorList>
            <person name="Kim M.K."/>
        </authorList>
    </citation>
    <scope>NUCLEOTIDE SEQUENCE [LARGE SCALE GENOMIC DNA]</scope>
    <source>
        <strain evidence="2 3">KR1UV-12</strain>
    </source>
</reference>
<evidence type="ECO:0000256" key="1">
    <source>
        <dbReference type="SAM" id="MobiDB-lite"/>
    </source>
</evidence>
<keyword evidence="3" id="KW-1185">Reference proteome</keyword>
<organism evidence="2 3">
    <name type="scientific">Sphingomonas aurea</name>
    <dbReference type="NCBI Taxonomy" id="3063994"/>
    <lineage>
        <taxon>Bacteria</taxon>
        <taxon>Pseudomonadati</taxon>
        <taxon>Pseudomonadota</taxon>
        <taxon>Alphaproteobacteria</taxon>
        <taxon>Sphingomonadales</taxon>
        <taxon>Sphingomonadaceae</taxon>
        <taxon>Sphingomonas</taxon>
    </lineage>
</organism>
<dbReference type="Proteomes" id="UP001230685">
    <property type="component" value="Unassembled WGS sequence"/>
</dbReference>
<sequence>MDPIKPTTETDDPNISTEHQRDGDARRPSDTLDRGQDADDVDEGETIPRKSSLT</sequence>
<dbReference type="RefSeq" id="WP_305173340.1">
    <property type="nucleotide sequence ID" value="NZ_JAUUDS010000004.1"/>
</dbReference>
<evidence type="ECO:0000313" key="3">
    <source>
        <dbReference type="Proteomes" id="UP001230685"/>
    </source>
</evidence>
<proteinExistence type="predicted"/>
<feature type="region of interest" description="Disordered" evidence="1">
    <location>
        <begin position="1"/>
        <end position="54"/>
    </location>
</feature>
<evidence type="ECO:0000313" key="2">
    <source>
        <dbReference type="EMBL" id="MDP1027631.1"/>
    </source>
</evidence>
<gene>
    <name evidence="2" type="ORF">Q5H91_10435</name>
</gene>
<accession>A0ABT9ELG3</accession>
<feature type="compositionally biased region" description="Basic and acidic residues" evidence="1">
    <location>
        <begin position="18"/>
        <end position="37"/>
    </location>
</feature>
<name>A0ABT9ELG3_9SPHN</name>
<comment type="caution">
    <text evidence="2">The sequence shown here is derived from an EMBL/GenBank/DDBJ whole genome shotgun (WGS) entry which is preliminary data.</text>
</comment>